<keyword evidence="2" id="KW-1185">Reference proteome</keyword>
<dbReference type="AlphaFoldDB" id="V6S8G4"/>
<gene>
    <name evidence="1" type="ORF">IP98_02106</name>
</gene>
<dbReference type="Proteomes" id="UP000319848">
    <property type="component" value="Unassembled WGS sequence"/>
</dbReference>
<protein>
    <submittedName>
        <fullName evidence="1">Putative lipoprotein NlpE involved in copper resistance</fullName>
    </submittedName>
</protein>
<dbReference type="Pfam" id="PF04170">
    <property type="entry name" value="NlpE"/>
    <property type="match status" value="1"/>
</dbReference>
<reference evidence="1 2" key="1">
    <citation type="journal article" date="2015" name="Stand. Genomic Sci.">
        <title>Genomic Encyclopedia of Bacterial and Archaeal Type Strains, Phase III: the genomes of soil and plant-associated and newly described type strains.</title>
        <authorList>
            <person name="Whitman W.B."/>
            <person name="Woyke T."/>
            <person name="Klenk H.P."/>
            <person name="Zhou Y."/>
            <person name="Lilburn T.G."/>
            <person name="Beck B.J."/>
            <person name="De Vos P."/>
            <person name="Vandamme P."/>
            <person name="Eisen J.A."/>
            <person name="Garrity G."/>
            <person name="Hugenholtz P."/>
            <person name="Kyrpides N.C."/>
        </authorList>
    </citation>
    <scope>NUCLEOTIDE SEQUENCE [LARGE SCALE GENOMIC DNA]</scope>
    <source>
        <strain evidence="1 2">CGMCC 1.7270</strain>
    </source>
</reference>
<dbReference type="RefSeq" id="WP_023570132.1">
    <property type="nucleotide sequence ID" value="NZ_AVBI01000012.1"/>
</dbReference>
<dbReference type="PROSITE" id="PS51257">
    <property type="entry name" value="PROKAR_LIPOPROTEIN"/>
    <property type="match status" value="1"/>
</dbReference>
<sequence length="152" mass="16640">MKSTFHLFIAISTTFLSLTSCKKEVKTEVINETAAEEIIPTTTADNSMNSLDWNGTYSGITPCADCEGIETSLTLNKDNSYILTTKYLGKSTKNNESKGTFSWNAEGNTIILSTITDGPNQFFVGENQLTQLDMSGKKITGALAEKYILTKK</sequence>
<dbReference type="InterPro" id="IPR007298">
    <property type="entry name" value="Cu-R_lipoprotein_NlpE"/>
</dbReference>
<dbReference type="Gene3D" id="2.40.128.640">
    <property type="match status" value="1"/>
</dbReference>
<evidence type="ECO:0000313" key="1">
    <source>
        <dbReference type="EMBL" id="TWI10758.1"/>
    </source>
</evidence>
<evidence type="ECO:0000313" key="2">
    <source>
        <dbReference type="Proteomes" id="UP000319848"/>
    </source>
</evidence>
<accession>V6S8G4</accession>
<keyword evidence="1" id="KW-0449">Lipoprotein</keyword>
<dbReference type="OrthoDB" id="5348860at2"/>
<organism evidence="1 2">
    <name type="scientific">Flavobacterium cauense R2A-7</name>
    <dbReference type="NCBI Taxonomy" id="1341154"/>
    <lineage>
        <taxon>Bacteria</taxon>
        <taxon>Pseudomonadati</taxon>
        <taxon>Bacteroidota</taxon>
        <taxon>Flavobacteriia</taxon>
        <taxon>Flavobacteriales</taxon>
        <taxon>Flavobacteriaceae</taxon>
        <taxon>Flavobacterium</taxon>
    </lineage>
</organism>
<comment type="caution">
    <text evidence="1">The sequence shown here is derived from an EMBL/GenBank/DDBJ whole genome shotgun (WGS) entry which is preliminary data.</text>
</comment>
<dbReference type="STRING" id="1341154.FCR2A7T_09680"/>
<dbReference type="EMBL" id="VLKQ01000009">
    <property type="protein sequence ID" value="TWI10758.1"/>
    <property type="molecule type" value="Genomic_DNA"/>
</dbReference>
<name>V6S8G4_9FLAO</name>
<proteinExistence type="predicted"/>